<dbReference type="InterPro" id="IPR016035">
    <property type="entry name" value="Acyl_Trfase/lysoPLipase"/>
</dbReference>
<protein>
    <recommendedName>
        <fullName evidence="5">PNPLA domain-containing protein</fullName>
    </recommendedName>
</protein>
<dbReference type="GO" id="GO:0046486">
    <property type="term" value="P:glycerolipid metabolic process"/>
    <property type="evidence" value="ECO:0007669"/>
    <property type="project" value="UniProtKB-ARBA"/>
</dbReference>
<evidence type="ECO:0000313" key="6">
    <source>
        <dbReference type="EMBL" id="EME79669.1"/>
    </source>
</evidence>
<dbReference type="STRING" id="383855.M2ZKS3"/>
<evidence type="ECO:0000313" key="7">
    <source>
        <dbReference type="Proteomes" id="UP000016932"/>
    </source>
</evidence>
<dbReference type="InterPro" id="IPR002641">
    <property type="entry name" value="PNPLA_dom"/>
</dbReference>
<dbReference type="GO" id="GO:0016020">
    <property type="term" value="C:membrane"/>
    <property type="evidence" value="ECO:0007669"/>
    <property type="project" value="TreeGrafter"/>
</dbReference>
<dbReference type="PROSITE" id="PS51635">
    <property type="entry name" value="PNPLA"/>
    <property type="match status" value="1"/>
</dbReference>
<feature type="non-terminal residue" evidence="6">
    <location>
        <position position="1"/>
    </location>
</feature>
<comment type="caution">
    <text evidence="4">Lacks conserved residue(s) required for the propagation of feature annotation.</text>
</comment>
<dbReference type="GeneID" id="19342886"/>
<feature type="domain" description="PNPLA" evidence="5">
    <location>
        <begin position="1"/>
        <end position="76"/>
    </location>
</feature>
<dbReference type="SUPFAM" id="SSF52151">
    <property type="entry name" value="FabD/lysophospholipase-like"/>
    <property type="match status" value="1"/>
</dbReference>
<evidence type="ECO:0000256" key="1">
    <source>
        <dbReference type="ARBA" id="ARBA00022801"/>
    </source>
</evidence>
<gene>
    <name evidence="6" type="ORF">MYCFIDRAFT_9528</name>
</gene>
<dbReference type="GO" id="GO:0047499">
    <property type="term" value="F:calcium-independent phospholipase A2 activity"/>
    <property type="evidence" value="ECO:0007669"/>
    <property type="project" value="TreeGrafter"/>
</dbReference>
<dbReference type="AlphaFoldDB" id="M2ZKS3"/>
<dbReference type="PANTHER" id="PTHR24185:SF1">
    <property type="entry name" value="CALCIUM-INDEPENDENT PHOSPHOLIPASE A2-GAMMA"/>
    <property type="match status" value="1"/>
</dbReference>
<feature type="non-terminal residue" evidence="6">
    <location>
        <position position="76"/>
    </location>
</feature>
<evidence type="ECO:0000256" key="2">
    <source>
        <dbReference type="ARBA" id="ARBA00022963"/>
    </source>
</evidence>
<proteinExistence type="predicted"/>
<dbReference type="OrthoDB" id="3643842at2759"/>
<dbReference type="KEGG" id="pfj:MYCFIDRAFT_9528"/>
<keyword evidence="2" id="KW-0442">Lipid degradation</keyword>
<evidence type="ECO:0000256" key="4">
    <source>
        <dbReference type="PROSITE-ProRule" id="PRU01161"/>
    </source>
</evidence>
<sequence length="76" mass="8324">DGGGIRGYASLLIIRALMDKIAKLESQPDGKYRPHHYFDYFVGTSTGGLSAIMLGRLQMTVDDALALYDIIGTKVF</sequence>
<dbReference type="HOGENOM" id="CLU_169792_0_0_1"/>
<dbReference type="Proteomes" id="UP000016932">
    <property type="component" value="Unassembled WGS sequence"/>
</dbReference>
<dbReference type="RefSeq" id="XP_007929591.1">
    <property type="nucleotide sequence ID" value="XM_007931400.1"/>
</dbReference>
<keyword evidence="1" id="KW-0378">Hydrolase</keyword>
<dbReference type="PANTHER" id="PTHR24185">
    <property type="entry name" value="CALCIUM-INDEPENDENT PHOSPHOLIPASE A2-GAMMA"/>
    <property type="match status" value="1"/>
</dbReference>
<evidence type="ECO:0000259" key="5">
    <source>
        <dbReference type="PROSITE" id="PS51635"/>
    </source>
</evidence>
<feature type="short sequence motif" description="GXSXG" evidence="4">
    <location>
        <begin position="43"/>
        <end position="47"/>
    </location>
</feature>
<dbReference type="VEuPathDB" id="FungiDB:MYCFIDRAFT_9528"/>
<accession>M2ZKS3</accession>
<dbReference type="GO" id="GO:0016042">
    <property type="term" value="P:lipid catabolic process"/>
    <property type="evidence" value="ECO:0007669"/>
    <property type="project" value="UniProtKB-KW"/>
</dbReference>
<reference evidence="6 7" key="1">
    <citation type="journal article" date="2012" name="PLoS Pathog.">
        <title>Diverse lifestyles and strategies of plant pathogenesis encoded in the genomes of eighteen Dothideomycetes fungi.</title>
        <authorList>
            <person name="Ohm R.A."/>
            <person name="Feau N."/>
            <person name="Henrissat B."/>
            <person name="Schoch C.L."/>
            <person name="Horwitz B.A."/>
            <person name="Barry K.W."/>
            <person name="Condon B.J."/>
            <person name="Copeland A.C."/>
            <person name="Dhillon B."/>
            <person name="Glaser F."/>
            <person name="Hesse C.N."/>
            <person name="Kosti I."/>
            <person name="LaButti K."/>
            <person name="Lindquist E.A."/>
            <person name="Lucas S."/>
            <person name="Salamov A.A."/>
            <person name="Bradshaw R.E."/>
            <person name="Ciuffetti L."/>
            <person name="Hamelin R.C."/>
            <person name="Kema G.H.J."/>
            <person name="Lawrence C."/>
            <person name="Scott J.A."/>
            <person name="Spatafora J.W."/>
            <person name="Turgeon B.G."/>
            <person name="de Wit P.J.G.M."/>
            <person name="Zhong S."/>
            <person name="Goodwin S.B."/>
            <person name="Grigoriev I.V."/>
        </authorList>
    </citation>
    <scope>NUCLEOTIDE SEQUENCE [LARGE SCALE GENOMIC DNA]</scope>
    <source>
        <strain evidence="6 7">CIRAD86</strain>
    </source>
</reference>
<dbReference type="Gene3D" id="3.40.1090.10">
    <property type="entry name" value="Cytosolic phospholipase A2 catalytic domain"/>
    <property type="match status" value="1"/>
</dbReference>
<dbReference type="EMBL" id="KB446562">
    <property type="protein sequence ID" value="EME79669.1"/>
    <property type="molecule type" value="Genomic_DNA"/>
</dbReference>
<feature type="short sequence motif" description="GXGXXG" evidence="4">
    <location>
        <begin position="2"/>
        <end position="7"/>
    </location>
</feature>
<organism evidence="6 7">
    <name type="scientific">Pseudocercospora fijiensis (strain CIRAD86)</name>
    <name type="common">Black leaf streak disease fungus</name>
    <name type="synonym">Mycosphaerella fijiensis</name>
    <dbReference type="NCBI Taxonomy" id="383855"/>
    <lineage>
        <taxon>Eukaryota</taxon>
        <taxon>Fungi</taxon>
        <taxon>Dikarya</taxon>
        <taxon>Ascomycota</taxon>
        <taxon>Pezizomycotina</taxon>
        <taxon>Dothideomycetes</taxon>
        <taxon>Dothideomycetidae</taxon>
        <taxon>Mycosphaerellales</taxon>
        <taxon>Mycosphaerellaceae</taxon>
        <taxon>Pseudocercospora</taxon>
    </lineage>
</organism>
<keyword evidence="3" id="KW-0443">Lipid metabolism</keyword>
<dbReference type="GO" id="GO:0019369">
    <property type="term" value="P:arachidonate metabolic process"/>
    <property type="evidence" value="ECO:0007669"/>
    <property type="project" value="TreeGrafter"/>
</dbReference>
<name>M2ZKS3_PSEFD</name>
<keyword evidence="7" id="KW-1185">Reference proteome</keyword>
<evidence type="ECO:0000256" key="3">
    <source>
        <dbReference type="ARBA" id="ARBA00023098"/>
    </source>
</evidence>
<dbReference type="Pfam" id="PF01734">
    <property type="entry name" value="Patatin"/>
    <property type="match status" value="1"/>
</dbReference>